<sequence length="652" mass="65892">MSTRTTQSSGSADHSAAVGAPFDEDSALPAGPVLLEGAAPPPPEPRISTPVELEPPTVTSGSYPQWIDAAAGVLRKAKRLPADSSELPADELAPLVIKTLARTTGDGVLVPPLGRSSDVADDLPAGRRSPRVGSWDIRSLVTVADPELAAATALAELEGGATSLVIGVGGAGTDPSALAAALAPVLLDIAAVVLDPVPGSEVAAAQAFSAALRDRGVAPAAGTSFGVDPVGALLDGHAGSGEGDHSFLPEVLALAHEFGVGAVTIDGTRVHELGGGDVTEIGWSIAAGIATLRSVVGQGRTPAEAAGLISFRYAVTDDQFGQIAKLRAARAIWSRVLELSGVDPIGHPQYQHAVTSRPMTSRYDPWVNLLRGTVATFAAGVGGAQAVTTLPFDTALGLPDAFGRRIARNVSHLLVGESRVAEVADPAGGAAAVEQLTDALAQAAWAFVQQLETAGGADTEAAVALVRERATTERAERDALIATRKLPLTGVSEFPHIGETLPTRAAGEPYDRVSWHSAYEDLRDKPCATPVFLATLGPVAAHATRAGFITSALAAVGIGVVLGGPTTDAAAVVAGFTEASTPVAVLVGTDDAYAQQGTDTIAALRAAGATTVLLAGKPPAALTGSLDGSIAFGDDIPALGRTLRTALEGNTA</sequence>
<feature type="compositionally biased region" description="Low complexity" evidence="2">
    <location>
        <begin position="27"/>
        <end position="38"/>
    </location>
</feature>
<dbReference type="EMBL" id="CP159218">
    <property type="protein sequence ID" value="XCG62697.1"/>
    <property type="molecule type" value="Genomic_DNA"/>
</dbReference>
<evidence type="ECO:0000256" key="2">
    <source>
        <dbReference type="SAM" id="MobiDB-lite"/>
    </source>
</evidence>
<feature type="region of interest" description="Disordered" evidence="2">
    <location>
        <begin position="1"/>
        <end position="60"/>
    </location>
</feature>
<dbReference type="PANTHER" id="PTHR48101:SF4">
    <property type="entry name" value="METHYLMALONYL-COA MUTASE, MITOCHONDRIAL"/>
    <property type="match status" value="1"/>
</dbReference>
<name>A0AAU8DNA2_9ACTN</name>
<feature type="domain" description="Methylmalonyl-CoA mutase alpha/beta chain catalytic" evidence="3">
    <location>
        <begin position="262"/>
        <end position="495"/>
    </location>
</feature>
<dbReference type="RefSeq" id="WP_353648312.1">
    <property type="nucleotide sequence ID" value="NZ_CP159218.1"/>
</dbReference>
<dbReference type="Pfam" id="PF01642">
    <property type="entry name" value="MM_CoA_mutase"/>
    <property type="match status" value="1"/>
</dbReference>
<feature type="compositionally biased region" description="Polar residues" evidence="2">
    <location>
        <begin position="1"/>
        <end position="12"/>
    </location>
</feature>
<evidence type="ECO:0000313" key="4">
    <source>
        <dbReference type="EMBL" id="XCG62697.1"/>
    </source>
</evidence>
<dbReference type="PANTHER" id="PTHR48101">
    <property type="entry name" value="METHYLMALONYL-COA MUTASE, MITOCHONDRIAL-RELATED"/>
    <property type="match status" value="1"/>
</dbReference>
<dbReference type="GO" id="GO:0005737">
    <property type="term" value="C:cytoplasm"/>
    <property type="evidence" value="ECO:0007669"/>
    <property type="project" value="TreeGrafter"/>
</dbReference>
<reference evidence="4" key="1">
    <citation type="submission" date="2024-05" db="EMBL/GenBank/DDBJ databases">
        <authorList>
            <person name="Cai S.Y."/>
            <person name="Jin L.M."/>
            <person name="Li H.R."/>
        </authorList>
    </citation>
    <scope>NUCLEOTIDE SEQUENCE</scope>
    <source>
        <strain evidence="4">A5-74</strain>
    </source>
</reference>
<dbReference type="Gene3D" id="3.20.20.240">
    <property type="entry name" value="Methylmalonyl-CoA mutase"/>
    <property type="match status" value="1"/>
</dbReference>
<dbReference type="GO" id="GO:0004494">
    <property type="term" value="F:methylmalonyl-CoA mutase activity"/>
    <property type="evidence" value="ECO:0007669"/>
    <property type="project" value="UniProtKB-EC"/>
</dbReference>
<gene>
    <name evidence="4" type="ORF">ABLG96_15880</name>
</gene>
<proteinExistence type="predicted"/>
<protein>
    <submittedName>
        <fullName evidence="4">Methylmalonyl-CoA mutase family protein</fullName>
    </submittedName>
</protein>
<evidence type="ECO:0000259" key="3">
    <source>
        <dbReference type="Pfam" id="PF01642"/>
    </source>
</evidence>
<dbReference type="InterPro" id="IPR006099">
    <property type="entry name" value="MeMalonylCoA_mutase_a/b_cat"/>
</dbReference>
<dbReference type="GO" id="GO:0019678">
    <property type="term" value="P:propionate metabolic process, methylmalonyl pathway"/>
    <property type="evidence" value="ECO:0007669"/>
    <property type="project" value="TreeGrafter"/>
</dbReference>
<dbReference type="SUPFAM" id="SSF51703">
    <property type="entry name" value="Cobalamin (vitamin B12)-dependent enzymes"/>
    <property type="match status" value="1"/>
</dbReference>
<dbReference type="Gene3D" id="3.40.50.280">
    <property type="entry name" value="Cobalamin-binding domain"/>
    <property type="match status" value="1"/>
</dbReference>
<dbReference type="InterPro" id="IPR016176">
    <property type="entry name" value="Cbl-dep_enz_cat"/>
</dbReference>
<evidence type="ECO:0000256" key="1">
    <source>
        <dbReference type="ARBA" id="ARBA00011870"/>
    </source>
</evidence>
<organism evidence="4">
    <name type="scientific">Nakamurella sp. A5-74</name>
    <dbReference type="NCBI Taxonomy" id="3158264"/>
    <lineage>
        <taxon>Bacteria</taxon>
        <taxon>Bacillati</taxon>
        <taxon>Actinomycetota</taxon>
        <taxon>Actinomycetes</taxon>
        <taxon>Nakamurellales</taxon>
        <taxon>Nakamurellaceae</taxon>
        <taxon>Nakamurella</taxon>
    </lineage>
</organism>
<dbReference type="GO" id="GO:0031419">
    <property type="term" value="F:cobalamin binding"/>
    <property type="evidence" value="ECO:0007669"/>
    <property type="project" value="UniProtKB-KW"/>
</dbReference>
<comment type="subunit">
    <text evidence="1">Heterodimer of an alpha and a beta chain.</text>
</comment>
<dbReference type="AlphaFoldDB" id="A0AAU8DNA2"/>
<accession>A0AAU8DNA2</accession>